<protein>
    <recommendedName>
        <fullName evidence="5">Fork-head domain-containing protein</fullName>
    </recommendedName>
</protein>
<evidence type="ECO:0000313" key="3">
    <source>
        <dbReference type="EMBL" id="MBW0513840.1"/>
    </source>
</evidence>
<dbReference type="AlphaFoldDB" id="A0A9Q3E0U7"/>
<keyword evidence="4" id="KW-1185">Reference proteome</keyword>
<evidence type="ECO:0008006" key="5">
    <source>
        <dbReference type="Google" id="ProtNLM"/>
    </source>
</evidence>
<keyword evidence="2" id="KW-0732">Signal</keyword>
<gene>
    <name evidence="3" type="ORF">O181_053555</name>
</gene>
<dbReference type="Proteomes" id="UP000765509">
    <property type="component" value="Unassembled WGS sequence"/>
</dbReference>
<feature type="signal peptide" evidence="2">
    <location>
        <begin position="1"/>
        <end position="22"/>
    </location>
</feature>
<organism evidence="3 4">
    <name type="scientific">Austropuccinia psidii MF-1</name>
    <dbReference type="NCBI Taxonomy" id="1389203"/>
    <lineage>
        <taxon>Eukaryota</taxon>
        <taxon>Fungi</taxon>
        <taxon>Dikarya</taxon>
        <taxon>Basidiomycota</taxon>
        <taxon>Pucciniomycotina</taxon>
        <taxon>Pucciniomycetes</taxon>
        <taxon>Pucciniales</taxon>
        <taxon>Sphaerophragmiaceae</taxon>
        <taxon>Austropuccinia</taxon>
    </lineage>
</organism>
<comment type="caution">
    <text evidence="3">The sequence shown here is derived from an EMBL/GenBank/DDBJ whole genome shotgun (WGS) entry which is preliminary data.</text>
</comment>
<accession>A0A9Q3E0U7</accession>
<name>A0A9Q3E0U7_9BASI</name>
<reference evidence="3" key="1">
    <citation type="submission" date="2021-03" db="EMBL/GenBank/DDBJ databases">
        <title>Draft genome sequence of rust myrtle Austropuccinia psidii MF-1, a brazilian biotype.</title>
        <authorList>
            <person name="Quecine M.C."/>
            <person name="Pachon D.M.R."/>
            <person name="Bonatelli M.L."/>
            <person name="Correr F.H."/>
            <person name="Franceschini L.M."/>
            <person name="Leite T.F."/>
            <person name="Margarido G.R.A."/>
            <person name="Almeida C.A."/>
            <person name="Ferrarezi J.A."/>
            <person name="Labate C.A."/>
        </authorList>
    </citation>
    <scope>NUCLEOTIDE SEQUENCE</scope>
    <source>
        <strain evidence="3">MF-1</strain>
    </source>
</reference>
<sequence>MSLQHLALIWLLSALGSFQVSAGLWRNAHGPQTDTGYLKRIKLASGTQQTGPDRQPALVTASSSSSHHQIADDERDDLSWTPIPGFKRFYCPSQPDGFIPIGHPRQTSRAHLAFPDIDPWRQLWNPAAGLARADHISPSTPTSPFLTLGFESQTFPPHSPSWSPATAHDRVADAVQPEPSLTLGYSHPATASYRQVCGFETHASYMSPTASPERPLEPSQINQFLNLQYSPQGLSLHHPPNHPNFQNYFPTRSSSAASEAEFGESHPFQISSFPYTSQKSPSYHQVPNLEPHLALRNSAAAPEVAVHTVQLDQFSTLLHQLQTASSHHQVTNFEPHHQKDYYKVTSQRKADTFQTKQNSTPRISREASPRFPASRNYLAYDLTLRMLERPWNRGIVGFEEQSEHVLSQLEDGHGPSGAEKELLPENTWKCSVPRDPNLLEEPSRGYYAWLSTMNQIPLRQRDEGKSLAFSRFLTGSTLAMAGKFEIYLNSLKLVGTNSQLIRVRVRNLFYRVRSMNFHIMEALWPNYNFPELLAQENLFFGFIDNKLKSCYLSPSLHSTRSSSLEMHDSVSTDLKELFENYIKVEDRLPFIKTKNKQTNKAINDVKASDLLGTQISITLLQEFYSFQNPDKFADLFPTTYKFFSFMKKLKSRYYFRSDDTWKLEIQNKLLGQKLFPWKDPFKLDEQKLDELVACLTYILPPRTGQRKRKEIYIDNSSDDLSQ</sequence>
<dbReference type="EMBL" id="AVOT02023659">
    <property type="protein sequence ID" value="MBW0513840.1"/>
    <property type="molecule type" value="Genomic_DNA"/>
</dbReference>
<evidence type="ECO:0000313" key="4">
    <source>
        <dbReference type="Proteomes" id="UP000765509"/>
    </source>
</evidence>
<feature type="region of interest" description="Disordered" evidence="1">
    <location>
        <begin position="46"/>
        <end position="77"/>
    </location>
</feature>
<proteinExistence type="predicted"/>
<evidence type="ECO:0000256" key="2">
    <source>
        <dbReference type="SAM" id="SignalP"/>
    </source>
</evidence>
<feature type="chain" id="PRO_5040241084" description="Fork-head domain-containing protein" evidence="2">
    <location>
        <begin position="23"/>
        <end position="722"/>
    </location>
</feature>
<evidence type="ECO:0000256" key="1">
    <source>
        <dbReference type="SAM" id="MobiDB-lite"/>
    </source>
</evidence>